<dbReference type="GO" id="GO:0005886">
    <property type="term" value="C:plasma membrane"/>
    <property type="evidence" value="ECO:0007669"/>
    <property type="project" value="UniProtKB-SubCell"/>
</dbReference>
<comment type="similarity">
    <text evidence="2">Belongs to the DoxX family.</text>
</comment>
<dbReference type="AlphaFoldDB" id="A0AAE3UI43"/>
<evidence type="ECO:0000256" key="6">
    <source>
        <dbReference type="ARBA" id="ARBA00023136"/>
    </source>
</evidence>
<keyword evidence="4 7" id="KW-0812">Transmembrane</keyword>
<protein>
    <submittedName>
        <fullName evidence="8">DoxX family protein</fullName>
    </submittedName>
</protein>
<dbReference type="RefSeq" id="WP_314518860.1">
    <property type="nucleotide sequence ID" value="NZ_JASJOU010000020.1"/>
</dbReference>
<dbReference type="Pfam" id="PF07681">
    <property type="entry name" value="DoxX"/>
    <property type="match status" value="1"/>
</dbReference>
<evidence type="ECO:0000256" key="3">
    <source>
        <dbReference type="ARBA" id="ARBA00022475"/>
    </source>
</evidence>
<reference evidence="8" key="1">
    <citation type="submission" date="2023-05" db="EMBL/GenBank/DDBJ databases">
        <authorList>
            <person name="Zhang X."/>
        </authorList>
    </citation>
    <scope>NUCLEOTIDE SEQUENCE</scope>
    <source>
        <strain evidence="8">BD1B2-1</strain>
    </source>
</reference>
<sequence>MIDKILFTLKKNHYTWSPFFLRLIIGFGFITHGWAKLSRGPEGFGKLLTQIHIPFPEAIAWICTMLELSGGVAIVLGVFVSIAAIPLIGIMLVAMFSIHIHYGFSSVKTIGLTPQGPVFGPIGYEINLLYIVGLVSLILTGAGIFSVDAWLARAKNKSIKEPAC</sequence>
<gene>
    <name evidence="8" type="ORF">QNI22_35980</name>
</gene>
<feature type="transmembrane region" description="Helical" evidence="7">
    <location>
        <begin position="58"/>
        <end position="80"/>
    </location>
</feature>
<keyword evidence="9" id="KW-1185">Reference proteome</keyword>
<keyword evidence="6 7" id="KW-0472">Membrane</keyword>
<keyword evidence="3" id="KW-1003">Cell membrane</keyword>
<keyword evidence="5 7" id="KW-1133">Transmembrane helix</keyword>
<evidence type="ECO:0000313" key="8">
    <source>
        <dbReference type="EMBL" id="MDJ1506115.1"/>
    </source>
</evidence>
<evidence type="ECO:0000256" key="1">
    <source>
        <dbReference type="ARBA" id="ARBA00004651"/>
    </source>
</evidence>
<feature type="transmembrane region" description="Helical" evidence="7">
    <location>
        <begin position="20"/>
        <end position="38"/>
    </location>
</feature>
<evidence type="ECO:0000256" key="7">
    <source>
        <dbReference type="SAM" id="Phobius"/>
    </source>
</evidence>
<dbReference type="PANTHER" id="PTHR33452">
    <property type="entry name" value="OXIDOREDUCTASE CATD-RELATED"/>
    <property type="match status" value="1"/>
</dbReference>
<organism evidence="8 9">
    <name type="scientific">Xanthocytophaga agilis</name>
    <dbReference type="NCBI Taxonomy" id="3048010"/>
    <lineage>
        <taxon>Bacteria</taxon>
        <taxon>Pseudomonadati</taxon>
        <taxon>Bacteroidota</taxon>
        <taxon>Cytophagia</taxon>
        <taxon>Cytophagales</taxon>
        <taxon>Rhodocytophagaceae</taxon>
        <taxon>Xanthocytophaga</taxon>
    </lineage>
</organism>
<dbReference type="Proteomes" id="UP001232063">
    <property type="component" value="Unassembled WGS sequence"/>
</dbReference>
<comment type="caution">
    <text evidence="8">The sequence shown here is derived from an EMBL/GenBank/DDBJ whole genome shotgun (WGS) entry which is preliminary data.</text>
</comment>
<evidence type="ECO:0000313" key="9">
    <source>
        <dbReference type="Proteomes" id="UP001232063"/>
    </source>
</evidence>
<evidence type="ECO:0000256" key="4">
    <source>
        <dbReference type="ARBA" id="ARBA00022692"/>
    </source>
</evidence>
<name>A0AAE3UI43_9BACT</name>
<dbReference type="PANTHER" id="PTHR33452:SF1">
    <property type="entry name" value="INNER MEMBRANE PROTEIN YPHA-RELATED"/>
    <property type="match status" value="1"/>
</dbReference>
<accession>A0AAE3UI43</accession>
<dbReference type="InterPro" id="IPR051907">
    <property type="entry name" value="DoxX-like_oxidoreductase"/>
</dbReference>
<evidence type="ECO:0000256" key="5">
    <source>
        <dbReference type="ARBA" id="ARBA00022989"/>
    </source>
</evidence>
<dbReference type="InterPro" id="IPR032808">
    <property type="entry name" value="DoxX"/>
</dbReference>
<evidence type="ECO:0000256" key="2">
    <source>
        <dbReference type="ARBA" id="ARBA00006679"/>
    </source>
</evidence>
<dbReference type="EMBL" id="JASJOU010000020">
    <property type="protein sequence ID" value="MDJ1506115.1"/>
    <property type="molecule type" value="Genomic_DNA"/>
</dbReference>
<feature type="transmembrane region" description="Helical" evidence="7">
    <location>
        <begin position="128"/>
        <end position="151"/>
    </location>
</feature>
<feature type="transmembrane region" description="Helical" evidence="7">
    <location>
        <begin position="87"/>
        <end position="104"/>
    </location>
</feature>
<comment type="subcellular location">
    <subcellularLocation>
        <location evidence="1">Cell membrane</location>
        <topology evidence="1">Multi-pass membrane protein</topology>
    </subcellularLocation>
</comment>
<proteinExistence type="inferred from homology"/>